<proteinExistence type="predicted"/>
<dbReference type="EMBL" id="LAJF01000020">
    <property type="protein sequence ID" value="KKB86797.1"/>
    <property type="molecule type" value="Genomic_DNA"/>
</dbReference>
<gene>
    <name evidence="2" type="ORF">SAMN02745223_03952</name>
    <name evidence="1" type="ORF">VW29_00630</name>
</gene>
<accession>A0A0F5LYS8</accession>
<dbReference type="Pfam" id="PF20181">
    <property type="entry name" value="DUF6544"/>
    <property type="match status" value="1"/>
</dbReference>
<organism evidence="1 3">
    <name type="scientific">Devosia limi DSM 17137</name>
    <dbReference type="NCBI Taxonomy" id="1121477"/>
    <lineage>
        <taxon>Bacteria</taxon>
        <taxon>Pseudomonadati</taxon>
        <taxon>Pseudomonadota</taxon>
        <taxon>Alphaproteobacteria</taxon>
        <taxon>Hyphomicrobiales</taxon>
        <taxon>Devosiaceae</taxon>
        <taxon>Devosia</taxon>
    </lineage>
</organism>
<dbReference type="InterPro" id="IPR046674">
    <property type="entry name" value="DUF6544"/>
</dbReference>
<keyword evidence="3" id="KW-1185">Reference proteome</keyword>
<dbReference type="RefSeq" id="WP_046133435.1">
    <property type="nucleotide sequence ID" value="NZ_FQVC01000018.1"/>
</dbReference>
<dbReference type="PATRIC" id="fig|1121477.3.peg.1164"/>
<dbReference type="EMBL" id="FQVC01000018">
    <property type="protein sequence ID" value="SHF94275.1"/>
    <property type="molecule type" value="Genomic_DNA"/>
</dbReference>
<sequence>MSKIVLLVIALVVLGGVAAAYWSYRQAVEETERAVAAIVGRAQTPLGAFQPSMVSDLPEVAQRYFNHAIKPGTPLQTTVQLQMDGKFLLGDRQEYQTYDMTAYQVLAPPSEFVWVPSMRSGLLRITGSDALVEGEGWTRFWINSLVPVVNQGASPDLNRSALTRAAMEAIWVPASLLPENGAAWEQTGPNTARVTFSTGVEPVGITLAVDGKVVEIVSMRWSNENADKVFRLQRFGGAVEAEASFGGYTIPSRVKMGNHYGTENYLPFFQVAVTEAQYL</sequence>
<evidence type="ECO:0000313" key="2">
    <source>
        <dbReference type="EMBL" id="SHF94275.1"/>
    </source>
</evidence>
<dbReference type="AlphaFoldDB" id="A0A0F5LYS8"/>
<evidence type="ECO:0000313" key="3">
    <source>
        <dbReference type="Proteomes" id="UP000033608"/>
    </source>
</evidence>
<dbReference type="Proteomes" id="UP000033608">
    <property type="component" value="Unassembled WGS sequence"/>
</dbReference>
<dbReference type="Proteomes" id="UP000184533">
    <property type="component" value="Unassembled WGS sequence"/>
</dbReference>
<protein>
    <submittedName>
        <fullName evidence="1">Uncharacterized protein</fullName>
    </submittedName>
</protein>
<evidence type="ECO:0000313" key="4">
    <source>
        <dbReference type="Proteomes" id="UP000184533"/>
    </source>
</evidence>
<reference evidence="2 4" key="2">
    <citation type="submission" date="2016-11" db="EMBL/GenBank/DDBJ databases">
        <authorList>
            <person name="Jaros S."/>
            <person name="Januszkiewicz K."/>
            <person name="Wedrychowicz H."/>
        </authorList>
    </citation>
    <scope>NUCLEOTIDE SEQUENCE [LARGE SCALE GENOMIC DNA]</scope>
    <source>
        <strain evidence="2 4">DSM 17137</strain>
    </source>
</reference>
<evidence type="ECO:0000313" key="1">
    <source>
        <dbReference type="EMBL" id="KKB86797.1"/>
    </source>
</evidence>
<dbReference type="OrthoDB" id="3671061at2"/>
<reference evidence="1 3" key="1">
    <citation type="submission" date="2015-03" db="EMBL/GenBank/DDBJ databases">
        <authorList>
            <person name="Hassan Y.I."/>
            <person name="Lepp D."/>
            <person name="Zhou T."/>
        </authorList>
    </citation>
    <scope>NUCLEOTIDE SEQUENCE [LARGE SCALE GENOMIC DNA]</scope>
    <source>
        <strain evidence="1 3">DSM 17137</strain>
    </source>
</reference>
<name>A0A0F5LYS8_9HYPH</name>